<reference evidence="1 2" key="1">
    <citation type="submission" date="2017-08" db="EMBL/GenBank/DDBJ databases">
        <authorList>
            <person name="de Groot N.N."/>
        </authorList>
    </citation>
    <scope>NUCLEOTIDE SEQUENCE [LARGE SCALE GENOMIC DNA]</scope>
    <source>
        <strain evidence="1 2">JC85</strain>
    </source>
</reference>
<dbReference type="AlphaFoldDB" id="A0A285UQM9"/>
<dbReference type="RefSeq" id="WP_097141405.1">
    <property type="nucleotide sequence ID" value="NZ_OBQD01000012.1"/>
</dbReference>
<sequence length="59" mass="6907">MSSNVQYVDFRMSDIRILQQMRKQAHLTGNLRPLEGPLFLRSKMILCRFSTTILQVPVQ</sequence>
<protein>
    <submittedName>
        <fullName evidence="1">Uncharacterized protein</fullName>
    </submittedName>
</protein>
<organism evidence="1 2">
    <name type="scientific">Rhizobium subbaraonis</name>
    <dbReference type="NCBI Taxonomy" id="908946"/>
    <lineage>
        <taxon>Bacteria</taxon>
        <taxon>Pseudomonadati</taxon>
        <taxon>Pseudomonadota</taxon>
        <taxon>Alphaproteobacteria</taxon>
        <taxon>Hyphomicrobiales</taxon>
        <taxon>Rhizobiaceae</taxon>
        <taxon>Rhizobium/Agrobacterium group</taxon>
        <taxon>Rhizobium</taxon>
    </lineage>
</organism>
<dbReference type="OrthoDB" id="8451277at2"/>
<evidence type="ECO:0000313" key="2">
    <source>
        <dbReference type="Proteomes" id="UP000219167"/>
    </source>
</evidence>
<accession>A0A285UQM9</accession>
<proteinExistence type="predicted"/>
<name>A0A285UQM9_9HYPH</name>
<keyword evidence="2" id="KW-1185">Reference proteome</keyword>
<gene>
    <name evidence="1" type="ORF">SAMN05892877_11255</name>
</gene>
<evidence type="ECO:0000313" key="1">
    <source>
        <dbReference type="EMBL" id="SOC44063.1"/>
    </source>
</evidence>
<dbReference type="Proteomes" id="UP000219167">
    <property type="component" value="Unassembled WGS sequence"/>
</dbReference>
<dbReference type="EMBL" id="OBQD01000012">
    <property type="protein sequence ID" value="SOC44063.1"/>
    <property type="molecule type" value="Genomic_DNA"/>
</dbReference>